<accession>A0A2A9NEH0</accession>
<dbReference type="Proteomes" id="UP000242287">
    <property type="component" value="Unassembled WGS sequence"/>
</dbReference>
<sequence length="148" mass="17635">MSIPNFKKFILSLHTPLLSGIQRRGDPDEDLWDYIIVYDCWRRRLPRAAQRNAPKLKFCYISEEPGRNLERSLKHFFFPIRFITYQGEEQFNKSHPENKIISEETEQDRAALTRFIQYLKSVGTTLDTRMIKFGYMKDKHPSIADDDF</sequence>
<keyword evidence="2" id="KW-1185">Reference proteome</keyword>
<organism evidence="1 2">
    <name type="scientific">Amanita thiersii Skay4041</name>
    <dbReference type="NCBI Taxonomy" id="703135"/>
    <lineage>
        <taxon>Eukaryota</taxon>
        <taxon>Fungi</taxon>
        <taxon>Dikarya</taxon>
        <taxon>Basidiomycota</taxon>
        <taxon>Agaricomycotina</taxon>
        <taxon>Agaricomycetes</taxon>
        <taxon>Agaricomycetidae</taxon>
        <taxon>Agaricales</taxon>
        <taxon>Pluteineae</taxon>
        <taxon>Amanitaceae</taxon>
        <taxon>Amanita</taxon>
    </lineage>
</organism>
<dbReference type="OrthoDB" id="2844378at2759"/>
<protein>
    <submittedName>
        <fullName evidence="1">Uncharacterized protein</fullName>
    </submittedName>
</protein>
<proteinExistence type="predicted"/>
<gene>
    <name evidence="1" type="ORF">AMATHDRAFT_70608</name>
</gene>
<evidence type="ECO:0000313" key="1">
    <source>
        <dbReference type="EMBL" id="PFH46120.1"/>
    </source>
</evidence>
<dbReference type="AlphaFoldDB" id="A0A2A9NEH0"/>
<dbReference type="EMBL" id="KZ302232">
    <property type="protein sequence ID" value="PFH46120.1"/>
    <property type="molecule type" value="Genomic_DNA"/>
</dbReference>
<evidence type="ECO:0000313" key="2">
    <source>
        <dbReference type="Proteomes" id="UP000242287"/>
    </source>
</evidence>
<reference evidence="1 2" key="1">
    <citation type="submission" date="2014-02" db="EMBL/GenBank/DDBJ databases">
        <title>Transposable element dynamics among asymbiotic and ectomycorrhizal Amanita fungi.</title>
        <authorList>
            <consortium name="DOE Joint Genome Institute"/>
            <person name="Hess J."/>
            <person name="Skrede I."/>
            <person name="Wolfe B."/>
            <person name="LaButti K."/>
            <person name="Ohm R.A."/>
            <person name="Grigoriev I.V."/>
            <person name="Pringle A."/>
        </authorList>
    </citation>
    <scope>NUCLEOTIDE SEQUENCE [LARGE SCALE GENOMIC DNA]</scope>
    <source>
        <strain evidence="1 2">SKay4041</strain>
    </source>
</reference>
<name>A0A2A9NEH0_9AGAR</name>